<keyword evidence="3" id="KW-0233">DNA recombination</keyword>
<dbReference type="InterPro" id="IPR011109">
    <property type="entry name" value="DNA_bind_recombinase_dom"/>
</dbReference>
<dbReference type="Gene3D" id="3.90.1750.20">
    <property type="entry name" value="Putative Large Serine Recombinase, Chain B, Domain 2"/>
    <property type="match status" value="1"/>
</dbReference>
<dbReference type="Proteomes" id="UP000199159">
    <property type="component" value="Unassembled WGS sequence"/>
</dbReference>
<dbReference type="SUPFAM" id="SSF53041">
    <property type="entry name" value="Resolvase-like"/>
    <property type="match status" value="1"/>
</dbReference>
<keyword evidence="2" id="KW-0238">DNA-binding</keyword>
<evidence type="ECO:0000256" key="1">
    <source>
        <dbReference type="ARBA" id="ARBA00022908"/>
    </source>
</evidence>
<accession>A0A1H0UCZ7</accession>
<keyword evidence="6" id="KW-0175">Coiled coil</keyword>
<dbReference type="Gene3D" id="3.40.50.1390">
    <property type="entry name" value="Resolvase, N-terminal catalytic domain"/>
    <property type="match status" value="1"/>
</dbReference>
<feature type="active site" description="O-(5'-phospho-DNA)-serine intermediate" evidence="4 5">
    <location>
        <position position="10"/>
    </location>
</feature>
<dbReference type="PROSITE" id="PS00397">
    <property type="entry name" value="RECOMBINASES_1"/>
    <property type="match status" value="1"/>
</dbReference>
<dbReference type="InterPro" id="IPR025827">
    <property type="entry name" value="Zn_ribbon_recom_dom"/>
</dbReference>
<dbReference type="InterPro" id="IPR036162">
    <property type="entry name" value="Resolvase-like_N_sf"/>
</dbReference>
<dbReference type="Pfam" id="PF13408">
    <property type="entry name" value="Zn_ribbon_recom"/>
    <property type="match status" value="1"/>
</dbReference>
<dbReference type="PROSITE" id="PS51736">
    <property type="entry name" value="RECOMBINASES_3"/>
    <property type="match status" value="1"/>
</dbReference>
<evidence type="ECO:0000259" key="8">
    <source>
        <dbReference type="PROSITE" id="PS51737"/>
    </source>
</evidence>
<gene>
    <name evidence="9" type="ORF">SAMN05216565_104320</name>
</gene>
<dbReference type="PANTHER" id="PTHR30461">
    <property type="entry name" value="DNA-INVERTASE FROM LAMBDOID PROPHAGE"/>
    <property type="match status" value="1"/>
</dbReference>
<feature type="coiled-coil region" evidence="6">
    <location>
        <begin position="409"/>
        <end position="436"/>
    </location>
</feature>
<evidence type="ECO:0000256" key="2">
    <source>
        <dbReference type="ARBA" id="ARBA00023125"/>
    </source>
</evidence>
<evidence type="ECO:0000313" key="10">
    <source>
        <dbReference type="Proteomes" id="UP000199159"/>
    </source>
</evidence>
<dbReference type="PANTHER" id="PTHR30461:SF23">
    <property type="entry name" value="DNA RECOMBINASE-RELATED"/>
    <property type="match status" value="1"/>
</dbReference>
<evidence type="ECO:0000259" key="7">
    <source>
        <dbReference type="PROSITE" id="PS51736"/>
    </source>
</evidence>
<dbReference type="AlphaFoldDB" id="A0A1H0UCZ7"/>
<dbReference type="Pfam" id="PF00239">
    <property type="entry name" value="Resolvase"/>
    <property type="match status" value="1"/>
</dbReference>
<proteinExistence type="predicted"/>
<evidence type="ECO:0000256" key="3">
    <source>
        <dbReference type="ARBA" id="ARBA00023172"/>
    </source>
</evidence>
<dbReference type="PROSITE" id="PS51737">
    <property type="entry name" value="RECOMBINASE_DNA_BIND"/>
    <property type="match status" value="1"/>
</dbReference>
<dbReference type="STRING" id="930152.SAMN05216565_104320"/>
<evidence type="ECO:0000313" key="9">
    <source>
        <dbReference type="EMBL" id="SDP64182.1"/>
    </source>
</evidence>
<sequence>MKVALYVRVSTEEQADEGYSIEGQIKALTEYCHRNNFEIVEKYKDEGISGKSMNRPALNQLLNDCTNKKFNLVLVWKYSRLSRKQKDFLNIIDHLEQHDVKFYSVSEAFDTSTPMGMAMLQIFGTFAELEGNQIVENVKMGMTQRAKEGKFNGGSMLGYKSVNKELVIVKSEAEIVRRIFSMYVDGKGYKAIASKLNHEGYKTKRNKAFSITSVRTIITNPAYAGFIRFNQVTDWSDKRRKGTNKNPIIVKGNHEPIIDIGVWDKAQAILKQKSYKPTKTFTGHFPLTTLLRCPDCGHGMIGHHNKKSKNSNEYIRYYQCGNFHSKGSAICRSNSVRADYAEEYVFKRLEEVTSNPSILKSIVDGVNAKIGTHKEPLRKQLTYTEEQLTLNQKNLNKYFSLFDNDRISADIMQSKIDSLAEERKVLQARLNEIKQQLEQPTIKELSYDKIYHSLKAFSKVLPKVSPEKQKHFLHSIINKIYINPSSNIQGRSIKDIELFFDTSLKNHNHVLTYGTVPPD</sequence>
<keyword evidence="10" id="KW-1185">Reference proteome</keyword>
<dbReference type="GO" id="GO:0003677">
    <property type="term" value="F:DNA binding"/>
    <property type="evidence" value="ECO:0007669"/>
    <property type="project" value="UniProtKB-KW"/>
</dbReference>
<dbReference type="CDD" id="cd03768">
    <property type="entry name" value="SR_ResInv"/>
    <property type="match status" value="1"/>
</dbReference>
<dbReference type="EMBL" id="FNJU01000004">
    <property type="protein sequence ID" value="SDP64182.1"/>
    <property type="molecule type" value="Genomic_DNA"/>
</dbReference>
<dbReference type="InterPro" id="IPR038109">
    <property type="entry name" value="DNA_bind_recomb_sf"/>
</dbReference>
<dbReference type="GO" id="GO:0000150">
    <property type="term" value="F:DNA strand exchange activity"/>
    <property type="evidence" value="ECO:0007669"/>
    <property type="project" value="InterPro"/>
</dbReference>
<name>A0A1H0UCZ7_9BACI</name>
<protein>
    <submittedName>
        <fullName evidence="9">Site-specific DNA recombinase</fullName>
    </submittedName>
</protein>
<evidence type="ECO:0000256" key="5">
    <source>
        <dbReference type="PROSITE-ProRule" id="PRU10137"/>
    </source>
</evidence>
<dbReference type="InterPro" id="IPR006119">
    <property type="entry name" value="Resolv_N"/>
</dbReference>
<dbReference type="SMART" id="SM00857">
    <property type="entry name" value="Resolvase"/>
    <property type="match status" value="1"/>
</dbReference>
<dbReference type="GO" id="GO:0015074">
    <property type="term" value="P:DNA integration"/>
    <property type="evidence" value="ECO:0007669"/>
    <property type="project" value="UniProtKB-KW"/>
</dbReference>
<dbReference type="InterPro" id="IPR050639">
    <property type="entry name" value="SSR_resolvase"/>
</dbReference>
<dbReference type="Pfam" id="PF07508">
    <property type="entry name" value="Recombinase"/>
    <property type="match status" value="1"/>
</dbReference>
<keyword evidence="1" id="KW-0229">DNA integration</keyword>
<dbReference type="InterPro" id="IPR006118">
    <property type="entry name" value="Recombinase_CS"/>
</dbReference>
<organism evidence="9 10">
    <name type="scientific">Litchfieldia salsa</name>
    <dbReference type="NCBI Taxonomy" id="930152"/>
    <lineage>
        <taxon>Bacteria</taxon>
        <taxon>Bacillati</taxon>
        <taxon>Bacillota</taxon>
        <taxon>Bacilli</taxon>
        <taxon>Bacillales</taxon>
        <taxon>Bacillaceae</taxon>
        <taxon>Litchfieldia</taxon>
    </lineage>
</organism>
<feature type="domain" description="Resolvase/invertase-type recombinase catalytic" evidence="7">
    <location>
        <begin position="2"/>
        <end position="149"/>
    </location>
</feature>
<evidence type="ECO:0000256" key="4">
    <source>
        <dbReference type="PIRSR" id="PIRSR606118-50"/>
    </source>
</evidence>
<evidence type="ECO:0000256" key="6">
    <source>
        <dbReference type="SAM" id="Coils"/>
    </source>
</evidence>
<feature type="domain" description="Recombinase" evidence="8">
    <location>
        <begin position="156"/>
        <end position="276"/>
    </location>
</feature>
<reference evidence="10" key="1">
    <citation type="submission" date="2016-10" db="EMBL/GenBank/DDBJ databases">
        <authorList>
            <person name="Varghese N."/>
            <person name="Submissions S."/>
        </authorList>
    </citation>
    <scope>NUCLEOTIDE SEQUENCE [LARGE SCALE GENOMIC DNA]</scope>
    <source>
        <strain evidence="10">IBRC-M10078</strain>
    </source>
</reference>
<dbReference type="RefSeq" id="WP_238457247.1">
    <property type="nucleotide sequence ID" value="NZ_FNJU01000004.1"/>
</dbReference>